<gene>
    <name evidence="1" type="ORF">AWB74_03288</name>
</gene>
<dbReference type="AlphaFoldDB" id="A0A158J290"/>
<sequence length="82" mass="9429">MAAGDTSLRAQVERLVGEKPDQTMRVRFIERSRIGTTRQVCMRIEWAQGSLSVFFFRHADGSWYLFPPGQRRPEMGNGRLNA</sequence>
<evidence type="ECO:0000313" key="2">
    <source>
        <dbReference type="Proteomes" id="UP000055019"/>
    </source>
</evidence>
<evidence type="ECO:0000313" key="1">
    <source>
        <dbReference type="EMBL" id="SAL62976.1"/>
    </source>
</evidence>
<dbReference type="Proteomes" id="UP000055019">
    <property type="component" value="Unassembled WGS sequence"/>
</dbReference>
<proteinExistence type="predicted"/>
<comment type="caution">
    <text evidence="1">The sequence shown here is derived from an EMBL/GenBank/DDBJ whole genome shotgun (WGS) entry which is preliminary data.</text>
</comment>
<accession>A0A158J290</accession>
<reference evidence="1" key="1">
    <citation type="submission" date="2016-01" db="EMBL/GenBank/DDBJ databases">
        <authorList>
            <person name="Peeters C."/>
        </authorList>
    </citation>
    <scope>NUCLEOTIDE SEQUENCE [LARGE SCALE GENOMIC DNA]</scope>
    <source>
        <strain evidence="1">LMG 29317</strain>
    </source>
</reference>
<protein>
    <submittedName>
        <fullName evidence="1">Uncharacterized protein</fullName>
    </submittedName>
</protein>
<keyword evidence="2" id="KW-1185">Reference proteome</keyword>
<dbReference type="OrthoDB" id="8926609at2"/>
<organism evidence="1 2">
    <name type="scientific">Caballeronia arvi</name>
    <dbReference type="NCBI Taxonomy" id="1777135"/>
    <lineage>
        <taxon>Bacteria</taxon>
        <taxon>Pseudomonadati</taxon>
        <taxon>Pseudomonadota</taxon>
        <taxon>Betaproteobacteria</taxon>
        <taxon>Burkholderiales</taxon>
        <taxon>Burkholderiaceae</taxon>
        <taxon>Caballeronia</taxon>
    </lineage>
</organism>
<dbReference type="EMBL" id="FCOM02000012">
    <property type="protein sequence ID" value="SAL62976.1"/>
    <property type="molecule type" value="Genomic_DNA"/>
</dbReference>
<name>A0A158J290_9BURK</name>
<dbReference type="RefSeq" id="WP_061147883.1">
    <property type="nucleotide sequence ID" value="NZ_FCOM02000012.1"/>
</dbReference>